<dbReference type="SUPFAM" id="SSF56784">
    <property type="entry name" value="HAD-like"/>
    <property type="match status" value="1"/>
</dbReference>
<dbReference type="GO" id="GO:0046872">
    <property type="term" value="F:metal ion binding"/>
    <property type="evidence" value="ECO:0007669"/>
    <property type="project" value="UniProtKB-KW"/>
</dbReference>
<comment type="caution">
    <text evidence="6">The sequence shown here is derived from an EMBL/GenBank/DDBJ whole genome shotgun (WGS) entry which is preliminary data.</text>
</comment>
<organism evidence="6 7">
    <name type="scientific">Corynebacterium nuruki</name>
    <dbReference type="NCBI Taxonomy" id="1032851"/>
    <lineage>
        <taxon>Bacteria</taxon>
        <taxon>Bacillati</taxon>
        <taxon>Actinomycetota</taxon>
        <taxon>Actinomycetes</taxon>
        <taxon>Mycobacteriales</taxon>
        <taxon>Corynebacteriaceae</taxon>
        <taxon>Corynebacterium</taxon>
    </lineage>
</organism>
<comment type="similarity">
    <text evidence="2">Belongs to the HAD-like hydrolase superfamily. CbbY/CbbZ/Gph/YieH family.</text>
</comment>
<evidence type="ECO:0008006" key="8">
    <source>
        <dbReference type="Google" id="ProtNLM"/>
    </source>
</evidence>
<evidence type="ECO:0000256" key="4">
    <source>
        <dbReference type="ARBA" id="ARBA00022842"/>
    </source>
</evidence>
<dbReference type="InterPro" id="IPR023214">
    <property type="entry name" value="HAD_sf"/>
</dbReference>
<evidence type="ECO:0000256" key="3">
    <source>
        <dbReference type="ARBA" id="ARBA00022723"/>
    </source>
</evidence>
<keyword evidence="5" id="KW-0119">Carbohydrate metabolism</keyword>
<dbReference type="STRING" id="863239.GCA_000213935_01249"/>
<dbReference type="InterPro" id="IPR036412">
    <property type="entry name" value="HAD-like_sf"/>
</dbReference>
<proteinExistence type="inferred from homology"/>
<keyword evidence="3" id="KW-0479">Metal-binding</keyword>
<dbReference type="EMBL" id="DQID01000129">
    <property type="protein sequence ID" value="HCT14077.1"/>
    <property type="molecule type" value="Genomic_DNA"/>
</dbReference>
<dbReference type="SFLD" id="SFLDG01129">
    <property type="entry name" value="C1.5:_HAD__Beta-PGM__Phosphata"/>
    <property type="match status" value="1"/>
</dbReference>
<dbReference type="SFLD" id="SFLDS00003">
    <property type="entry name" value="Haloacid_Dehalogenase"/>
    <property type="match status" value="1"/>
</dbReference>
<dbReference type="PANTHER" id="PTHR46193">
    <property type="entry name" value="6-PHOSPHOGLUCONATE PHOSPHATASE"/>
    <property type="match status" value="1"/>
</dbReference>
<name>A0A3D4SYH8_9CORY</name>
<dbReference type="Proteomes" id="UP000261739">
    <property type="component" value="Unassembled WGS sequence"/>
</dbReference>
<dbReference type="PANTHER" id="PTHR46193:SF18">
    <property type="entry name" value="HEXITOL PHOSPHATASE B"/>
    <property type="match status" value="1"/>
</dbReference>
<evidence type="ECO:0000256" key="2">
    <source>
        <dbReference type="ARBA" id="ARBA00006171"/>
    </source>
</evidence>
<evidence type="ECO:0000256" key="5">
    <source>
        <dbReference type="ARBA" id="ARBA00023277"/>
    </source>
</evidence>
<sequence>MSDTTDLTGYDLTAYDAVLFDLDGVITPTADLHRAAWSAMFTDFFAGWTARTGEDVAPYTGQDYFDHLDGRNRFEGVRSLLESRGIGLPEDRAAAGRAGADDPADDTVTGLGLRKNAEFLRLLDRGIDPYPGTVALLDALEPTPVQVAVVSSSRNARRVLTAAGLLDRFGLVVDGGTAAEHGLPGKPRPDTYAYAAAVLGVPRDRAVVVEDATSGVAAGRAGSFGLVVGVDRGAGRQALLDAGADVVVADPGDFVGTF</sequence>
<dbReference type="InterPro" id="IPR006439">
    <property type="entry name" value="HAD-SF_hydro_IA"/>
</dbReference>
<protein>
    <recommendedName>
        <fullName evidence="8">Haloacid dehalogenase</fullName>
    </recommendedName>
</protein>
<dbReference type="Gene3D" id="3.40.50.1000">
    <property type="entry name" value="HAD superfamily/HAD-like"/>
    <property type="match status" value="1"/>
</dbReference>
<evidence type="ECO:0000313" key="7">
    <source>
        <dbReference type="Proteomes" id="UP000261739"/>
    </source>
</evidence>
<dbReference type="AlphaFoldDB" id="A0A3D4SYH8"/>
<gene>
    <name evidence="6" type="ORF">DIW82_04585</name>
</gene>
<evidence type="ECO:0000256" key="1">
    <source>
        <dbReference type="ARBA" id="ARBA00001946"/>
    </source>
</evidence>
<dbReference type="NCBIfam" id="TIGR01509">
    <property type="entry name" value="HAD-SF-IA-v3"/>
    <property type="match status" value="1"/>
</dbReference>
<accession>A0A3D4SYH8</accession>
<dbReference type="InterPro" id="IPR023198">
    <property type="entry name" value="PGP-like_dom2"/>
</dbReference>
<reference evidence="6 7" key="1">
    <citation type="journal article" date="2018" name="Nat. Biotechnol.">
        <title>A standardized bacterial taxonomy based on genome phylogeny substantially revises the tree of life.</title>
        <authorList>
            <person name="Parks D.H."/>
            <person name="Chuvochina M."/>
            <person name="Waite D.W."/>
            <person name="Rinke C."/>
            <person name="Skarshewski A."/>
            <person name="Chaumeil P.A."/>
            <person name="Hugenholtz P."/>
        </authorList>
    </citation>
    <scope>NUCLEOTIDE SEQUENCE [LARGE SCALE GENOMIC DNA]</scope>
    <source>
        <strain evidence="6">UBA11247</strain>
    </source>
</reference>
<evidence type="ECO:0000313" key="6">
    <source>
        <dbReference type="EMBL" id="HCT14077.1"/>
    </source>
</evidence>
<dbReference type="RefSeq" id="WP_010120964.1">
    <property type="nucleotide sequence ID" value="NZ_DAITTW010000015.1"/>
</dbReference>
<dbReference type="GO" id="GO:0003824">
    <property type="term" value="F:catalytic activity"/>
    <property type="evidence" value="ECO:0007669"/>
    <property type="project" value="UniProtKB-ARBA"/>
</dbReference>
<comment type="cofactor">
    <cofactor evidence="1">
        <name>Mg(2+)</name>
        <dbReference type="ChEBI" id="CHEBI:18420"/>
    </cofactor>
</comment>
<dbReference type="InterPro" id="IPR051600">
    <property type="entry name" value="Beta-PGM-like"/>
</dbReference>
<dbReference type="Gene3D" id="1.10.150.240">
    <property type="entry name" value="Putative phosphatase, domain 2"/>
    <property type="match status" value="1"/>
</dbReference>
<dbReference type="Pfam" id="PF00702">
    <property type="entry name" value="Hydrolase"/>
    <property type="match status" value="1"/>
</dbReference>
<keyword evidence="4" id="KW-0460">Magnesium</keyword>